<dbReference type="GO" id="GO:0005634">
    <property type="term" value="C:nucleus"/>
    <property type="evidence" value="ECO:0007669"/>
    <property type="project" value="TreeGrafter"/>
</dbReference>
<dbReference type="PROSITE" id="PS50174">
    <property type="entry name" value="G_PATCH"/>
    <property type="match status" value="1"/>
</dbReference>
<dbReference type="AlphaFoldDB" id="A0A8S4RRQ4"/>
<feature type="compositionally biased region" description="Polar residues" evidence="1">
    <location>
        <begin position="23"/>
        <end position="32"/>
    </location>
</feature>
<name>A0A8S4RRQ4_9NEOP</name>
<evidence type="ECO:0000259" key="2">
    <source>
        <dbReference type="PROSITE" id="PS50174"/>
    </source>
</evidence>
<feature type="domain" description="G-patch" evidence="2">
    <location>
        <begin position="59"/>
        <end position="79"/>
    </location>
</feature>
<gene>
    <name evidence="3" type="primary">jg27925</name>
    <name evidence="3" type="ORF">PAEG_LOCUS15892</name>
</gene>
<dbReference type="PANTHER" id="PTHR13384:SF19">
    <property type="entry name" value="G PATCH DOMAIN-CONTAINING PROTEIN 1"/>
    <property type="match status" value="1"/>
</dbReference>
<proteinExistence type="predicted"/>
<accession>A0A8S4RRQ4</accession>
<comment type="caution">
    <text evidence="3">The sequence shown here is derived from an EMBL/GenBank/DDBJ whole genome shotgun (WGS) entry which is preliminary data.</text>
</comment>
<dbReference type="InterPro" id="IPR000467">
    <property type="entry name" value="G_patch_dom"/>
</dbReference>
<dbReference type="Proteomes" id="UP000838756">
    <property type="component" value="Unassembled WGS sequence"/>
</dbReference>
<dbReference type="PANTHER" id="PTHR13384">
    <property type="entry name" value="G PATCH DOMAIN-CONTAINING PROTEIN 1"/>
    <property type="match status" value="1"/>
</dbReference>
<keyword evidence="4" id="KW-1185">Reference proteome</keyword>
<feature type="region of interest" description="Disordered" evidence="1">
    <location>
        <begin position="102"/>
        <end position="123"/>
    </location>
</feature>
<feature type="region of interest" description="Disordered" evidence="1">
    <location>
        <begin position="1"/>
        <end position="45"/>
    </location>
</feature>
<dbReference type="OrthoDB" id="20507at2759"/>
<dbReference type="Pfam" id="PF01585">
    <property type="entry name" value="G-patch"/>
    <property type="match status" value="1"/>
</dbReference>
<protein>
    <submittedName>
        <fullName evidence="3">Jg27925 protein</fullName>
    </submittedName>
</protein>
<organism evidence="3 4">
    <name type="scientific">Pararge aegeria aegeria</name>
    <dbReference type="NCBI Taxonomy" id="348720"/>
    <lineage>
        <taxon>Eukaryota</taxon>
        <taxon>Metazoa</taxon>
        <taxon>Ecdysozoa</taxon>
        <taxon>Arthropoda</taxon>
        <taxon>Hexapoda</taxon>
        <taxon>Insecta</taxon>
        <taxon>Pterygota</taxon>
        <taxon>Neoptera</taxon>
        <taxon>Endopterygota</taxon>
        <taxon>Lepidoptera</taxon>
        <taxon>Glossata</taxon>
        <taxon>Ditrysia</taxon>
        <taxon>Papilionoidea</taxon>
        <taxon>Nymphalidae</taxon>
        <taxon>Satyrinae</taxon>
        <taxon>Satyrini</taxon>
        <taxon>Parargina</taxon>
        <taxon>Pararge</taxon>
    </lineage>
</organism>
<evidence type="ECO:0000256" key="1">
    <source>
        <dbReference type="SAM" id="MobiDB-lite"/>
    </source>
</evidence>
<dbReference type="EMBL" id="CAKXAJ010025406">
    <property type="protein sequence ID" value="CAH2238866.1"/>
    <property type="molecule type" value="Genomic_DNA"/>
</dbReference>
<dbReference type="GO" id="GO:0003723">
    <property type="term" value="F:RNA binding"/>
    <property type="evidence" value="ECO:0007669"/>
    <property type="project" value="TreeGrafter"/>
</dbReference>
<sequence>NQKPEDFMDDEDRSEFGIAPRHMQTNQEFSGQKRSRPLRFHDGPIPGEPVLEQLVRAVHETAAVKMLRKMGWKEGQGVGDRVTRTEKKKNKDQHKVYGCFMPPEMKQESTPPSENSDSEDSEFEYETLFAPDDYEPYILQKKSDRFGLGYKALSRHSVLGNLDGGERSHLVMKDKGKKVSIRGQAFGVGAFEVDDDDIYASQDMTHYDFALGNPIEKDKPKKKTEKSVNGTGLLPQCEWVKSTTLVQCGLVDSTHLLRTL</sequence>
<feature type="non-terminal residue" evidence="3">
    <location>
        <position position="1"/>
    </location>
</feature>
<reference evidence="3" key="1">
    <citation type="submission" date="2022-03" db="EMBL/GenBank/DDBJ databases">
        <authorList>
            <person name="Lindestad O."/>
        </authorList>
    </citation>
    <scope>NUCLEOTIDE SEQUENCE</scope>
</reference>
<evidence type="ECO:0000313" key="4">
    <source>
        <dbReference type="Proteomes" id="UP000838756"/>
    </source>
</evidence>
<evidence type="ECO:0000313" key="3">
    <source>
        <dbReference type="EMBL" id="CAH2238866.1"/>
    </source>
</evidence>